<feature type="domain" description="Phospholipid/glycerol acyltransferase" evidence="1">
    <location>
        <begin position="76"/>
        <end position="187"/>
    </location>
</feature>
<name>A0A0R1ZE27_9LACO</name>
<proteinExistence type="predicted"/>
<dbReference type="STRING" id="1423820.FC64_GL000057"/>
<evidence type="ECO:0000313" key="2">
    <source>
        <dbReference type="EMBL" id="KRM53136.1"/>
    </source>
</evidence>
<dbReference type="RefSeq" id="WP_057906235.1">
    <property type="nucleotide sequence ID" value="NZ_AYYZ01000008.1"/>
</dbReference>
<evidence type="ECO:0000313" key="3">
    <source>
        <dbReference type="Proteomes" id="UP000051291"/>
    </source>
</evidence>
<keyword evidence="2" id="KW-0808">Transferase</keyword>
<dbReference type="EMBL" id="AYYZ01000008">
    <property type="protein sequence ID" value="KRM53136.1"/>
    <property type="molecule type" value="Genomic_DNA"/>
</dbReference>
<sequence length="257" mass="29951">MIKKKVQYFTEFNQDLVENADQSYRLSDNYQWIRTDWRFKAIASSVSVLAKVFGYGFCKFFLKQRFVNLDILKPYRNQGYFIYANHTQPVGDVFLPMLAGGARRYYAICAQANLGVPVVGPLLPYGGALPIPSDIHQLPKLIEAVDYHINRGDFITIYPEAHVWPYYSKIRPFSEAAFHFPVTVNAPTFTMTNTYQVAKWGRRPQMVTYIDGPFYPDKTLARKARQQKLMHDVEVMMKKRAMLSNVEYIKYVKRKEK</sequence>
<dbReference type="AlphaFoldDB" id="A0A0R1ZE27"/>
<accession>A0A0R1ZE27</accession>
<organism evidence="2 3">
    <name type="scientific">Ligilactobacillus araffinosus DSM 20653</name>
    <dbReference type="NCBI Taxonomy" id="1423820"/>
    <lineage>
        <taxon>Bacteria</taxon>
        <taxon>Bacillati</taxon>
        <taxon>Bacillota</taxon>
        <taxon>Bacilli</taxon>
        <taxon>Lactobacillales</taxon>
        <taxon>Lactobacillaceae</taxon>
        <taxon>Ligilactobacillus</taxon>
    </lineage>
</organism>
<dbReference type="Pfam" id="PF01553">
    <property type="entry name" value="Acyltransferase"/>
    <property type="match status" value="1"/>
</dbReference>
<reference evidence="2 3" key="1">
    <citation type="journal article" date="2015" name="Genome Announc.">
        <title>Expanding the biotechnology potential of lactobacilli through comparative genomics of 213 strains and associated genera.</title>
        <authorList>
            <person name="Sun Z."/>
            <person name="Harris H.M."/>
            <person name="McCann A."/>
            <person name="Guo C."/>
            <person name="Argimon S."/>
            <person name="Zhang W."/>
            <person name="Yang X."/>
            <person name="Jeffery I.B."/>
            <person name="Cooney J.C."/>
            <person name="Kagawa T.F."/>
            <person name="Liu W."/>
            <person name="Song Y."/>
            <person name="Salvetti E."/>
            <person name="Wrobel A."/>
            <person name="Rasinkangas P."/>
            <person name="Parkhill J."/>
            <person name="Rea M.C."/>
            <person name="O'Sullivan O."/>
            <person name="Ritari J."/>
            <person name="Douillard F.P."/>
            <person name="Paul Ross R."/>
            <person name="Yang R."/>
            <person name="Briner A.E."/>
            <person name="Felis G.E."/>
            <person name="de Vos W.M."/>
            <person name="Barrangou R."/>
            <person name="Klaenhammer T.R."/>
            <person name="Caufield P.W."/>
            <person name="Cui Y."/>
            <person name="Zhang H."/>
            <person name="O'Toole P.W."/>
        </authorList>
    </citation>
    <scope>NUCLEOTIDE SEQUENCE [LARGE SCALE GENOMIC DNA]</scope>
    <source>
        <strain evidence="2 3">DSM 20653</strain>
    </source>
</reference>
<dbReference type="PATRIC" id="fig|1423820.4.peg.58"/>
<keyword evidence="3" id="KW-1185">Reference proteome</keyword>
<dbReference type="GO" id="GO:0016746">
    <property type="term" value="F:acyltransferase activity"/>
    <property type="evidence" value="ECO:0007669"/>
    <property type="project" value="UniProtKB-KW"/>
</dbReference>
<protein>
    <submittedName>
        <fullName evidence="2">Acyltransferase</fullName>
    </submittedName>
</protein>
<keyword evidence="2" id="KW-0012">Acyltransferase</keyword>
<gene>
    <name evidence="2" type="ORF">FC64_GL000057</name>
</gene>
<evidence type="ECO:0000259" key="1">
    <source>
        <dbReference type="Pfam" id="PF01553"/>
    </source>
</evidence>
<dbReference type="Proteomes" id="UP000051291">
    <property type="component" value="Unassembled WGS sequence"/>
</dbReference>
<comment type="caution">
    <text evidence="2">The sequence shown here is derived from an EMBL/GenBank/DDBJ whole genome shotgun (WGS) entry which is preliminary data.</text>
</comment>
<dbReference type="InterPro" id="IPR002123">
    <property type="entry name" value="Plipid/glycerol_acylTrfase"/>
</dbReference>